<dbReference type="RefSeq" id="WP_186446343.1">
    <property type="nucleotide sequence ID" value="NZ_VIVN01000001.1"/>
</dbReference>
<accession>A0A561DZ95</accession>
<dbReference type="AlphaFoldDB" id="A0A561DZ95"/>
<keyword evidence="1" id="KW-1133">Transmembrane helix</keyword>
<comment type="caution">
    <text evidence="2">The sequence shown here is derived from an EMBL/GenBank/DDBJ whole genome shotgun (WGS) entry which is preliminary data.</text>
</comment>
<evidence type="ECO:0000256" key="1">
    <source>
        <dbReference type="SAM" id="Phobius"/>
    </source>
</evidence>
<dbReference type="Proteomes" id="UP000319671">
    <property type="component" value="Unassembled WGS sequence"/>
</dbReference>
<dbReference type="EMBL" id="VIVN01000001">
    <property type="protein sequence ID" value="TWE08698.1"/>
    <property type="molecule type" value="Genomic_DNA"/>
</dbReference>
<proteinExistence type="predicted"/>
<reference evidence="2 3" key="1">
    <citation type="submission" date="2019-06" db="EMBL/GenBank/DDBJ databases">
        <title>Sorghum-associated microbial communities from plants grown in Nebraska, USA.</title>
        <authorList>
            <person name="Schachtman D."/>
        </authorList>
    </citation>
    <scope>NUCLEOTIDE SEQUENCE [LARGE SCALE GENOMIC DNA]</scope>
    <source>
        <strain evidence="2 3">2482</strain>
    </source>
</reference>
<gene>
    <name evidence="2" type="ORF">FB550_101725</name>
</gene>
<protein>
    <submittedName>
        <fullName evidence="2">Uncharacterized protein</fullName>
    </submittedName>
</protein>
<sequence>MKFVKSIIKIGFGSNIAVFITMMLLPAFLVTDQLDLFEKILSNFVEL</sequence>
<keyword evidence="3" id="KW-1185">Reference proteome</keyword>
<organism evidence="2 3">
    <name type="scientific">Neobacillus bataviensis</name>
    <dbReference type="NCBI Taxonomy" id="220685"/>
    <lineage>
        <taxon>Bacteria</taxon>
        <taxon>Bacillati</taxon>
        <taxon>Bacillota</taxon>
        <taxon>Bacilli</taxon>
        <taxon>Bacillales</taxon>
        <taxon>Bacillaceae</taxon>
        <taxon>Neobacillus</taxon>
    </lineage>
</organism>
<name>A0A561DZ95_9BACI</name>
<evidence type="ECO:0000313" key="2">
    <source>
        <dbReference type="EMBL" id="TWE08698.1"/>
    </source>
</evidence>
<keyword evidence="1" id="KW-0472">Membrane</keyword>
<feature type="transmembrane region" description="Helical" evidence="1">
    <location>
        <begin position="12"/>
        <end position="31"/>
    </location>
</feature>
<evidence type="ECO:0000313" key="3">
    <source>
        <dbReference type="Proteomes" id="UP000319671"/>
    </source>
</evidence>
<keyword evidence="1" id="KW-0812">Transmembrane</keyword>